<reference evidence="8" key="1">
    <citation type="journal article" date="2020" name="mSystems">
        <title>Genome- and Community-Level Interaction Insights into Carbon Utilization and Element Cycling Functions of Hydrothermarchaeota in Hydrothermal Sediment.</title>
        <authorList>
            <person name="Zhou Z."/>
            <person name="Liu Y."/>
            <person name="Xu W."/>
            <person name="Pan J."/>
            <person name="Luo Z.H."/>
            <person name="Li M."/>
        </authorList>
    </citation>
    <scope>NUCLEOTIDE SEQUENCE [LARGE SCALE GENOMIC DNA]</scope>
    <source>
        <strain evidence="8">SpSt-23</strain>
    </source>
</reference>
<feature type="binding site" evidence="5">
    <location>
        <position position="405"/>
    </location>
    <ligand>
        <name>substrate</name>
    </ligand>
</feature>
<proteinExistence type="inferred from homology"/>
<dbReference type="Gene3D" id="3.30.70.2510">
    <property type="match status" value="1"/>
</dbReference>
<keyword evidence="3 5" id="KW-0694">RNA-binding</keyword>
<feature type="domain" description="Pus10 THUMP" evidence="7">
    <location>
        <begin position="118"/>
        <end position="194"/>
    </location>
</feature>
<protein>
    <recommendedName>
        <fullName evidence="5">tRNA pseudouridine synthase Pus10</fullName>
        <ecNumber evidence="5">5.4.99.25</ecNumber>
    </recommendedName>
    <alternativeName>
        <fullName evidence="5">tRNA pseudouridine 54/55 synthase</fullName>
        <shortName evidence="5">Psi54/55 synthase</shortName>
    </alternativeName>
</protein>
<dbReference type="PANTHER" id="PTHR21568">
    <property type="entry name" value="TRNA PSEUDOURIDINE SYNTHASE PUS10"/>
    <property type="match status" value="1"/>
</dbReference>
<evidence type="ECO:0000256" key="2">
    <source>
        <dbReference type="ARBA" id="ARBA00022694"/>
    </source>
</evidence>
<dbReference type="SUPFAM" id="SSF55120">
    <property type="entry name" value="Pseudouridine synthase"/>
    <property type="match status" value="1"/>
</dbReference>
<feature type="domain" description="Pus10-like C-terminal" evidence="6">
    <location>
        <begin position="213"/>
        <end position="439"/>
    </location>
</feature>
<comment type="catalytic activity">
    <reaction evidence="5">
        <text>uridine(55) in tRNA = pseudouridine(55) in tRNA</text>
        <dbReference type="Rhea" id="RHEA:42532"/>
        <dbReference type="Rhea" id="RHEA-COMP:10101"/>
        <dbReference type="Rhea" id="RHEA-COMP:10102"/>
        <dbReference type="ChEBI" id="CHEBI:65314"/>
        <dbReference type="ChEBI" id="CHEBI:65315"/>
        <dbReference type="EC" id="5.4.99.25"/>
    </reaction>
</comment>
<dbReference type="EC" id="5.4.99.25" evidence="5"/>
<dbReference type="InterPro" id="IPR005912">
    <property type="entry name" value="Pus10"/>
</dbReference>
<dbReference type="HAMAP" id="MF_01893">
    <property type="entry name" value="Pus10_arch"/>
    <property type="match status" value="1"/>
</dbReference>
<feature type="binding site" evidence="5">
    <location>
        <position position="333"/>
    </location>
    <ligand>
        <name>substrate</name>
    </ligand>
</feature>
<comment type="function">
    <text evidence="5">Responsible for synthesis of pseudouridine from uracil-54 and uracil-55 in the psi GC loop of transfer RNAs.</text>
</comment>
<feature type="active site" description="Nucleophile" evidence="5">
    <location>
        <position position="268"/>
    </location>
</feature>
<evidence type="ECO:0000256" key="1">
    <source>
        <dbReference type="ARBA" id="ARBA00009652"/>
    </source>
</evidence>
<organism evidence="8">
    <name type="scientific">Thermosphaera aggregans</name>
    <dbReference type="NCBI Taxonomy" id="54254"/>
    <lineage>
        <taxon>Archaea</taxon>
        <taxon>Thermoproteota</taxon>
        <taxon>Thermoprotei</taxon>
        <taxon>Desulfurococcales</taxon>
        <taxon>Desulfurococcaceae</taxon>
        <taxon>Thermosphaera</taxon>
    </lineage>
</organism>
<dbReference type="PANTHER" id="PTHR21568:SF0">
    <property type="entry name" value="TRNA PSEUDOURIDINE SYNTHASE PUS10"/>
    <property type="match status" value="1"/>
</dbReference>
<dbReference type="EMBL" id="DSJT01000012">
    <property type="protein sequence ID" value="HEF87205.1"/>
    <property type="molecule type" value="Genomic_DNA"/>
</dbReference>
<evidence type="ECO:0000256" key="5">
    <source>
        <dbReference type="HAMAP-Rule" id="MF_01893"/>
    </source>
</evidence>
<dbReference type="InterPro" id="IPR048741">
    <property type="entry name" value="Pus10-like_C"/>
</dbReference>
<evidence type="ECO:0000256" key="4">
    <source>
        <dbReference type="ARBA" id="ARBA00023235"/>
    </source>
</evidence>
<dbReference type="NCBIfam" id="TIGR01213">
    <property type="entry name" value="pseudo_Pus10arc"/>
    <property type="match status" value="1"/>
</dbReference>
<dbReference type="InterPro" id="IPR039894">
    <property type="entry name" value="Pus10-like"/>
</dbReference>
<sequence>MVESSISTPLDFNRMVEDVEKALSKHPLCDHCLGRLFAKYGVGLNNRERGFSLKTMLGFKLYDDYLSKKVGRESLLALAENSGEPLTRMFQKLFTESVNPKKCFICGGRISDEWLDSIAEAVYKKLREASITRFIIGVKLSNKLREKELSLVVETGFTRAESLKNEIKREVGKRVMIKYGLMPEFEKPEATAIVKVNEDLDYRVELLITPIMLKGVYNKRGRNISHVPWFTKQGGRRYPLSIQEYLESRLTIPFKAKKVKIHAAGREDVDARTLGPGRPLVIEIVEPLVRSYDIETVNELIRSDLVEVRVREPASRRDVEFLKQTSRERRKVYRLLVVSPTPLSEAQLSELEAYFRNISIQQRTPIRILARKKDVLRVRKVYEVKTKQVSSTSFEALVYCDGGLYVKELVHCDQGRTNPCFASILNTELKPVELDVLYIEH</sequence>
<name>A0A7C2FXP0_9CREN</name>
<dbReference type="InterPro" id="IPR055174">
    <property type="entry name" value="Pus10_THUMP_arc"/>
</dbReference>
<gene>
    <name evidence="5" type="primary">pus10</name>
    <name evidence="8" type="ORF">ENP55_02710</name>
</gene>
<keyword evidence="4 5" id="KW-0413">Isomerase</keyword>
<dbReference type="Pfam" id="PF22023">
    <property type="entry name" value="Pus10_THUMP_arc"/>
    <property type="match status" value="1"/>
</dbReference>
<evidence type="ECO:0000256" key="3">
    <source>
        <dbReference type="ARBA" id="ARBA00022884"/>
    </source>
</evidence>
<dbReference type="GO" id="GO:0160148">
    <property type="term" value="F:tRNA pseudouridine(55) synthase activity"/>
    <property type="evidence" value="ECO:0007669"/>
    <property type="project" value="UniProtKB-EC"/>
</dbReference>
<dbReference type="Pfam" id="PF21238">
    <property type="entry name" value="Pus10_C"/>
    <property type="match status" value="1"/>
</dbReference>
<dbReference type="InterPro" id="IPR020103">
    <property type="entry name" value="PsdUridine_synth_cat_dom_sf"/>
</dbReference>
<evidence type="ECO:0000259" key="6">
    <source>
        <dbReference type="Pfam" id="PF21238"/>
    </source>
</evidence>
<dbReference type="GO" id="GO:0031119">
    <property type="term" value="P:tRNA pseudouridine synthesis"/>
    <property type="evidence" value="ECO:0007669"/>
    <property type="project" value="UniProtKB-UniRule"/>
</dbReference>
<comment type="similarity">
    <text evidence="1 5">Belongs to the pseudouridine synthase Pus10 family.</text>
</comment>
<dbReference type="AlphaFoldDB" id="A0A7C2FXP0"/>
<comment type="caution">
    <text evidence="8">The sequence shown here is derived from an EMBL/GenBank/DDBJ whole genome shotgun (WGS) entry which is preliminary data.</text>
</comment>
<dbReference type="GO" id="GO:0000049">
    <property type="term" value="F:tRNA binding"/>
    <property type="evidence" value="ECO:0007669"/>
    <property type="project" value="InterPro"/>
</dbReference>
<dbReference type="Gene3D" id="3.30.70.3190">
    <property type="match status" value="1"/>
</dbReference>
<keyword evidence="2 5" id="KW-0819">tRNA processing</keyword>
<evidence type="ECO:0000259" key="7">
    <source>
        <dbReference type="Pfam" id="PF22023"/>
    </source>
</evidence>
<accession>A0A7C2FXP0</accession>
<comment type="catalytic activity">
    <reaction evidence="5">
        <text>uridine(54) in tRNA = pseudouridine(54) in tRNA</text>
        <dbReference type="Rhea" id="RHEA:57876"/>
        <dbReference type="Rhea" id="RHEA-COMP:10193"/>
        <dbReference type="Rhea" id="RHEA-COMP:14141"/>
        <dbReference type="ChEBI" id="CHEBI:65314"/>
        <dbReference type="ChEBI" id="CHEBI:65315"/>
    </reaction>
</comment>
<evidence type="ECO:0000313" key="8">
    <source>
        <dbReference type="EMBL" id="HEF87205.1"/>
    </source>
</evidence>